<evidence type="ECO:0000313" key="3">
    <source>
        <dbReference type="Proteomes" id="UP000624404"/>
    </source>
</evidence>
<dbReference type="OrthoDB" id="3562636at2759"/>
<keyword evidence="3" id="KW-1185">Reference proteome</keyword>
<evidence type="ECO:0000313" key="2">
    <source>
        <dbReference type="EMBL" id="CAD6451841.1"/>
    </source>
</evidence>
<feature type="chain" id="PRO_5034619487" evidence="1">
    <location>
        <begin position="18"/>
        <end position="229"/>
    </location>
</feature>
<gene>
    <name evidence="2" type="ORF">SCLTRI_LOCUS9622</name>
</gene>
<organism evidence="2 3">
    <name type="scientific">Sclerotinia trifoliorum</name>
    <dbReference type="NCBI Taxonomy" id="28548"/>
    <lineage>
        <taxon>Eukaryota</taxon>
        <taxon>Fungi</taxon>
        <taxon>Dikarya</taxon>
        <taxon>Ascomycota</taxon>
        <taxon>Pezizomycotina</taxon>
        <taxon>Leotiomycetes</taxon>
        <taxon>Helotiales</taxon>
        <taxon>Sclerotiniaceae</taxon>
        <taxon>Sclerotinia</taxon>
    </lineage>
</organism>
<comment type="caution">
    <text evidence="2">The sequence shown here is derived from an EMBL/GenBank/DDBJ whole genome shotgun (WGS) entry which is preliminary data.</text>
</comment>
<protein>
    <submittedName>
        <fullName evidence="2">2fa5710d-ae68-42e8-8fb1-cf92ac93e398</fullName>
    </submittedName>
</protein>
<sequence>MRPISLLTAIIFPLSLAAPVPDKESNTPQTIPLPPPAAILALINAGLADAANPTDVAYATGLIAAAEAAAEAAAAAQKASGSISGTASGTTSKRQNLGSLLGILQGLGLGSLGSLGGLKERDENSKRQVTGLPDLGDLGELSAILGELGPVVSVAGDIPPVGDGGVLKRQDLPLVGSLPGVAGLTNDLPLGSLGSVTGGLTQSLTDPTSLLGPLKERAKRQEAAAVLKV</sequence>
<accession>A0A8H2W591</accession>
<reference evidence="2" key="1">
    <citation type="submission" date="2020-10" db="EMBL/GenBank/DDBJ databases">
        <authorList>
            <person name="Kusch S."/>
        </authorList>
    </citation>
    <scope>NUCLEOTIDE SEQUENCE</scope>
    <source>
        <strain evidence="2">SwB9</strain>
    </source>
</reference>
<keyword evidence="1" id="KW-0732">Signal</keyword>
<name>A0A8H2W591_9HELO</name>
<dbReference type="Proteomes" id="UP000624404">
    <property type="component" value="Unassembled WGS sequence"/>
</dbReference>
<dbReference type="EMBL" id="CAJHIA010000036">
    <property type="protein sequence ID" value="CAD6451841.1"/>
    <property type="molecule type" value="Genomic_DNA"/>
</dbReference>
<evidence type="ECO:0000256" key="1">
    <source>
        <dbReference type="SAM" id="SignalP"/>
    </source>
</evidence>
<dbReference type="AlphaFoldDB" id="A0A8H2W591"/>
<feature type="signal peptide" evidence="1">
    <location>
        <begin position="1"/>
        <end position="17"/>
    </location>
</feature>
<proteinExistence type="predicted"/>